<dbReference type="PANTHER" id="PTHR11848">
    <property type="entry name" value="TGF-BETA FAMILY"/>
    <property type="match status" value="1"/>
</dbReference>
<dbReference type="SMART" id="SM00204">
    <property type="entry name" value="TGFB"/>
    <property type="match status" value="1"/>
</dbReference>
<organism evidence="11 12">
    <name type="scientific">Drosophila virilis</name>
    <name type="common">Fruit fly</name>
    <dbReference type="NCBI Taxonomy" id="7244"/>
    <lineage>
        <taxon>Eukaryota</taxon>
        <taxon>Metazoa</taxon>
        <taxon>Ecdysozoa</taxon>
        <taxon>Arthropoda</taxon>
        <taxon>Hexapoda</taxon>
        <taxon>Insecta</taxon>
        <taxon>Pterygota</taxon>
        <taxon>Neoptera</taxon>
        <taxon>Endopterygota</taxon>
        <taxon>Diptera</taxon>
        <taxon>Brachycera</taxon>
        <taxon>Muscomorpha</taxon>
        <taxon>Ephydroidea</taxon>
        <taxon>Drosophilidae</taxon>
        <taxon>Drosophila</taxon>
    </lineage>
</organism>
<evidence type="ECO:0000256" key="8">
    <source>
        <dbReference type="SAM" id="Phobius"/>
    </source>
</evidence>
<dbReference type="InterPro" id="IPR001111">
    <property type="entry name" value="TGF-b_propeptide"/>
</dbReference>
<dbReference type="Proteomes" id="UP000008792">
    <property type="component" value="Chromosome 6"/>
</dbReference>
<dbReference type="OrthoDB" id="5949851at2759"/>
<dbReference type="InParanoid" id="B4MF20"/>
<evidence type="ECO:0000256" key="5">
    <source>
        <dbReference type="ARBA" id="ARBA00023157"/>
    </source>
</evidence>
<dbReference type="GO" id="GO:0005125">
    <property type="term" value="F:cytokine activity"/>
    <property type="evidence" value="ECO:0007669"/>
    <property type="project" value="TreeGrafter"/>
</dbReference>
<evidence type="ECO:0000256" key="7">
    <source>
        <dbReference type="SAM" id="MobiDB-lite"/>
    </source>
</evidence>
<evidence type="ECO:0000313" key="11">
    <source>
        <dbReference type="EMBL" id="EDW71121.2"/>
    </source>
</evidence>
<dbReference type="FunCoup" id="B4MF20">
    <property type="interactions" value="3"/>
</dbReference>
<keyword evidence="3" id="KW-0964">Secreted</keyword>
<dbReference type="InterPro" id="IPR015615">
    <property type="entry name" value="TGF-beta-rel"/>
</dbReference>
<evidence type="ECO:0000256" key="1">
    <source>
        <dbReference type="ARBA" id="ARBA00004613"/>
    </source>
</evidence>
<dbReference type="Pfam" id="PF00019">
    <property type="entry name" value="TGF_beta"/>
    <property type="match status" value="1"/>
</dbReference>
<dbReference type="GO" id="GO:0008083">
    <property type="term" value="F:growth factor activity"/>
    <property type="evidence" value="ECO:0007669"/>
    <property type="project" value="UniProtKB-KW"/>
</dbReference>
<keyword evidence="8" id="KW-0812">Transmembrane</keyword>
<accession>D0Z7C2</accession>
<protein>
    <recommendedName>
        <fullName evidence="9">TGF-beta family profile domain-containing protein</fullName>
    </recommendedName>
</protein>
<evidence type="ECO:0000256" key="4">
    <source>
        <dbReference type="ARBA" id="ARBA00023030"/>
    </source>
</evidence>
<dbReference type="SUPFAM" id="SSF57501">
    <property type="entry name" value="Cystine-knot cytokines"/>
    <property type="match status" value="1"/>
</dbReference>
<evidence type="ECO:0000256" key="3">
    <source>
        <dbReference type="ARBA" id="ARBA00022525"/>
    </source>
</evidence>
<feature type="transmembrane region" description="Helical" evidence="8">
    <location>
        <begin position="107"/>
        <end position="134"/>
    </location>
</feature>
<evidence type="ECO:0000256" key="2">
    <source>
        <dbReference type="ARBA" id="ARBA00006656"/>
    </source>
</evidence>
<dbReference type="EMBL" id="CM000831">
    <property type="protein sequence ID" value="ACY70488.1"/>
    <property type="molecule type" value="Genomic_DNA"/>
</dbReference>
<dbReference type="STRING" id="7244.B4MF20"/>
<accession>B4MF20</accession>
<name>B4MF20_DROVI</name>
<dbReference type="PROSITE" id="PS51362">
    <property type="entry name" value="TGF_BETA_2"/>
    <property type="match status" value="1"/>
</dbReference>
<evidence type="ECO:0000256" key="6">
    <source>
        <dbReference type="RuleBase" id="RU000354"/>
    </source>
</evidence>
<dbReference type="HOGENOM" id="CLU_040710_0_0_1"/>
<dbReference type="CDD" id="cd13755">
    <property type="entry name" value="TGF_beta_maverick"/>
    <property type="match status" value="1"/>
</dbReference>
<reference evidence="10" key="4">
    <citation type="journal article" date="2010" name="Genetics">
        <title>Evolution of a distinct genomic domain in Drosophila: comparative analysis of the dot chromosome in Drosophila melanogaster and Drosophila virilis.</title>
        <authorList>
            <person name="Leung W."/>
            <person name="Shaffer C.D."/>
            <person name="Cordonnier T."/>
            <person name="Wong J."/>
            <person name="Itano M.S."/>
            <person name="Slawson Tempel E.E."/>
            <person name="Kellmann E."/>
            <person name="Desruisseau D.M."/>
            <person name="Cain C."/>
            <person name="Carrasquillo R."/>
            <person name="Chusak T.M."/>
            <person name="Falkowska K."/>
            <person name="Grim K.D."/>
            <person name="Guan R."/>
            <person name="Honeybourne J."/>
            <person name="Khan S."/>
            <person name="Lo L."/>
            <person name="McGaha R."/>
            <person name="Plunkett J."/>
            <person name="Richner J.M."/>
            <person name="Richt R."/>
            <person name="Sabin L."/>
            <person name="Shah A."/>
            <person name="Sharma A."/>
            <person name="Singhal S."/>
            <person name="Song F."/>
            <person name="Swope C."/>
            <person name="Wilen C.B."/>
            <person name="Buhler J."/>
            <person name="Mardis E.R."/>
            <person name="Elgin S.C."/>
        </authorList>
    </citation>
    <scope>NUCLEOTIDE SEQUENCE</scope>
    <source>
        <strain evidence="10">15010-1051.88</strain>
    </source>
</reference>
<comment type="similarity">
    <text evidence="2 6">Belongs to the TGF-beta family.</text>
</comment>
<dbReference type="FunFam" id="2.10.90.10:FF:000058">
    <property type="entry name" value="Maverick"/>
    <property type="match status" value="1"/>
</dbReference>
<keyword evidence="5" id="KW-1015">Disulfide bond</keyword>
<dbReference type="Pfam" id="PF00688">
    <property type="entry name" value="TGFb_propeptide"/>
    <property type="match status" value="1"/>
</dbReference>
<dbReference type="KEGG" id="dvi:6636254"/>
<dbReference type="PROSITE" id="PS00250">
    <property type="entry name" value="TGF_BETA_1"/>
    <property type="match status" value="1"/>
</dbReference>
<dbReference type="Gene3D" id="2.10.90.10">
    <property type="entry name" value="Cystine-knot cytokines"/>
    <property type="match status" value="1"/>
</dbReference>
<gene>
    <name evidence="11" type="primary">Dvir\GJ14763</name>
    <name evidence="10" type="ORF">DVIR88_6g0025</name>
    <name evidence="11" type="ORF">Dvir_GJ14763</name>
</gene>
<evidence type="ECO:0000259" key="9">
    <source>
        <dbReference type="PROSITE" id="PS51362"/>
    </source>
</evidence>
<keyword evidence="8" id="KW-0472">Membrane</keyword>
<comment type="subcellular location">
    <subcellularLocation>
        <location evidence="1">Secreted</location>
    </subcellularLocation>
</comment>
<reference evidence="11" key="3">
    <citation type="submission" date="2008-06" db="EMBL/GenBank/DDBJ databases">
        <authorList>
            <consortium name="FlyBase"/>
        </authorList>
    </citation>
    <scope>NUCLEOTIDE SEQUENCE</scope>
    <source>
        <strain evidence="11">TSC#15010-1051.87</strain>
    </source>
</reference>
<sequence length="754" mass="86747">MKIRNESEYVAATFQSISNWNDIQIGTERVSKPNKLFGNDELRDGLTAVSYTTFKEFYSKHVVFNLWDNCCCCCCQNESNSCDAAQAAHCIKSGTFKVRRAEKNLRLATTFFSYILYKLTQLCFVILLLVPFLLTCNTLIQQVSGQDVVKVPISMPISNSNLELDHNMFRAQLDPSHVQLRGAQSKRDCQMRLDDNRSYHTKVHSIIKSKSRIYSSIHRLRGYSVIVLSQSDNNRNSGKKSLNKSLDAPKSAVMANGSSIRRTKRNVHIAKNEQAREIKRKPDADSQKLEVAFEKYKENNHMYNRIINKEKLTKLIMKGLGLKKLPDMKKANISQLEYSSKYLEYLERLRTNHGVKNVMDSLYLSSGPPATTLQILSIVTNRFNDITQSRIRQRRAPSTAKNRERKTFKRGNEFGTNILLHFPLAINNADFHYEKLDEANVRLMMLYNPALAAQSQHRTRLETGNRRNPMRSKGGCDTGEAHHPHISAKPRPKIRSHILNLKVYQLLPMHKRRQLDARQIEFENPNFGSLNEETRSQWLEFDVTDAVRGWLNKSHENLGIEIQCDKCRRIGARILSDVATPTSHLLKETAEEDRFHLAPVLNIIGHIGRTHREQGVQSFGAANNHSSSQFFHHDNNRNQVKMWPNSCYKTHQRCCRHQLDVAFKDIKGFEFIIQPKVFDAGYCRGRCPPRHNPAHHHALLQSLIWQKDHNRAPRPCCAPSKLTELEILHVDEEHSDKLKISTWSDMQVLECACS</sequence>
<keyword evidence="8" id="KW-1133">Transmembrane helix</keyword>
<dbReference type="InterPro" id="IPR017948">
    <property type="entry name" value="TGFb_CS"/>
</dbReference>
<keyword evidence="4 6" id="KW-0339">Growth factor</keyword>
<dbReference type="InterPro" id="IPR001839">
    <property type="entry name" value="TGF-b_C"/>
</dbReference>
<feature type="region of interest" description="Disordered" evidence="7">
    <location>
        <begin position="456"/>
        <end position="490"/>
    </location>
</feature>
<proteinExistence type="inferred from homology"/>
<dbReference type="GO" id="GO:0005615">
    <property type="term" value="C:extracellular space"/>
    <property type="evidence" value="ECO:0007669"/>
    <property type="project" value="TreeGrafter"/>
</dbReference>
<reference evidence="11 12" key="1">
    <citation type="journal article" date="2007" name="Nature">
        <title>Evolution of genes and genomes on the Drosophila phylogeny.</title>
        <authorList>
            <consortium name="Drosophila 12 Genomes Consortium"/>
            <person name="Clark A.G."/>
            <person name="Eisen M.B."/>
            <person name="Smith D.R."/>
            <person name="Bergman C.M."/>
            <person name="Oliver B."/>
            <person name="Markow T.A."/>
            <person name="Kaufman T.C."/>
            <person name="Kellis M."/>
            <person name="Gelbart W."/>
            <person name="Iyer V.N."/>
            <person name="Pollard D.A."/>
            <person name="Sackton T.B."/>
            <person name="Larracuente A.M."/>
            <person name="Singh N.D."/>
            <person name="Abad J.P."/>
            <person name="Abt D.N."/>
            <person name="Adryan B."/>
            <person name="Aguade M."/>
            <person name="Akashi H."/>
            <person name="Anderson W.W."/>
            <person name="Aquadro C.F."/>
            <person name="Ardell D.H."/>
            <person name="Arguello R."/>
            <person name="Artieri C.G."/>
            <person name="Barbash D.A."/>
            <person name="Barker D."/>
            <person name="Barsanti P."/>
            <person name="Batterham P."/>
            <person name="Batzoglou S."/>
            <person name="Begun D."/>
            <person name="Bhutkar A."/>
            <person name="Blanco E."/>
            <person name="Bosak S.A."/>
            <person name="Bradley R.K."/>
            <person name="Brand A.D."/>
            <person name="Brent M.R."/>
            <person name="Brooks A.N."/>
            <person name="Brown R.H."/>
            <person name="Butlin R.K."/>
            <person name="Caggese C."/>
            <person name="Calvi B.R."/>
            <person name="Bernardo de Carvalho A."/>
            <person name="Caspi A."/>
            <person name="Castrezana S."/>
            <person name="Celniker S.E."/>
            <person name="Chang J.L."/>
            <person name="Chapple C."/>
            <person name="Chatterji S."/>
            <person name="Chinwalla A."/>
            <person name="Civetta A."/>
            <person name="Clifton S.W."/>
            <person name="Comeron J.M."/>
            <person name="Costello J.C."/>
            <person name="Coyne J.A."/>
            <person name="Daub J."/>
            <person name="David R.G."/>
            <person name="Delcher A.L."/>
            <person name="Delehaunty K."/>
            <person name="Do C.B."/>
            <person name="Ebling H."/>
            <person name="Edwards K."/>
            <person name="Eickbush T."/>
            <person name="Evans J.D."/>
            <person name="Filipski A."/>
            <person name="Findeiss S."/>
            <person name="Freyhult E."/>
            <person name="Fulton L."/>
            <person name="Fulton R."/>
            <person name="Garcia A.C."/>
            <person name="Gardiner A."/>
            <person name="Garfield D.A."/>
            <person name="Garvin B.E."/>
            <person name="Gibson G."/>
            <person name="Gilbert D."/>
            <person name="Gnerre S."/>
            <person name="Godfrey J."/>
            <person name="Good R."/>
            <person name="Gotea V."/>
            <person name="Gravely B."/>
            <person name="Greenberg A.J."/>
            <person name="Griffiths-Jones S."/>
            <person name="Gross S."/>
            <person name="Guigo R."/>
            <person name="Gustafson E.A."/>
            <person name="Haerty W."/>
            <person name="Hahn M.W."/>
            <person name="Halligan D.L."/>
            <person name="Halpern A.L."/>
            <person name="Halter G.M."/>
            <person name="Han M.V."/>
            <person name="Heger A."/>
            <person name="Hillier L."/>
            <person name="Hinrichs A.S."/>
            <person name="Holmes I."/>
            <person name="Hoskins R.A."/>
            <person name="Hubisz M.J."/>
            <person name="Hultmark D."/>
            <person name="Huntley M.A."/>
            <person name="Jaffe D.B."/>
            <person name="Jagadeeshan S."/>
            <person name="Jeck W.R."/>
            <person name="Johnson J."/>
            <person name="Jones C.D."/>
            <person name="Jordan W.C."/>
            <person name="Karpen G.H."/>
            <person name="Kataoka E."/>
            <person name="Keightley P.D."/>
            <person name="Kheradpour P."/>
            <person name="Kirkness E.F."/>
            <person name="Koerich L.B."/>
            <person name="Kristiansen K."/>
            <person name="Kudrna D."/>
            <person name="Kulathinal R.J."/>
            <person name="Kumar S."/>
            <person name="Kwok R."/>
            <person name="Lander E."/>
            <person name="Langley C.H."/>
            <person name="Lapoint R."/>
            <person name="Lazzaro B.P."/>
            <person name="Lee S.J."/>
            <person name="Levesque L."/>
            <person name="Li R."/>
            <person name="Lin C.F."/>
            <person name="Lin M.F."/>
            <person name="Lindblad-Toh K."/>
            <person name="Llopart A."/>
            <person name="Long M."/>
            <person name="Low L."/>
            <person name="Lozovsky E."/>
            <person name="Lu J."/>
            <person name="Luo M."/>
            <person name="Machado C.A."/>
            <person name="Makalowski W."/>
            <person name="Marzo M."/>
            <person name="Matsuda M."/>
            <person name="Matzkin L."/>
            <person name="McAllister B."/>
            <person name="McBride C.S."/>
            <person name="McKernan B."/>
            <person name="McKernan K."/>
            <person name="Mendez-Lago M."/>
            <person name="Minx P."/>
            <person name="Mollenhauer M.U."/>
            <person name="Montooth K."/>
            <person name="Mount S.M."/>
            <person name="Mu X."/>
            <person name="Myers E."/>
            <person name="Negre B."/>
            <person name="Newfeld S."/>
            <person name="Nielsen R."/>
            <person name="Noor M.A."/>
            <person name="O'Grady P."/>
            <person name="Pachter L."/>
            <person name="Papaceit M."/>
            <person name="Parisi M.J."/>
            <person name="Parisi M."/>
            <person name="Parts L."/>
            <person name="Pedersen J.S."/>
            <person name="Pesole G."/>
            <person name="Phillippy A.M."/>
            <person name="Ponting C.P."/>
            <person name="Pop M."/>
            <person name="Porcelli D."/>
            <person name="Powell J.R."/>
            <person name="Prohaska S."/>
            <person name="Pruitt K."/>
            <person name="Puig M."/>
            <person name="Quesneville H."/>
            <person name="Ram K.R."/>
            <person name="Rand D."/>
            <person name="Rasmussen M.D."/>
            <person name="Reed L.K."/>
            <person name="Reenan R."/>
            <person name="Reily A."/>
            <person name="Remington K.A."/>
            <person name="Rieger T.T."/>
            <person name="Ritchie M.G."/>
            <person name="Robin C."/>
            <person name="Rogers Y.H."/>
            <person name="Rohde C."/>
            <person name="Rozas J."/>
            <person name="Rubenfield M.J."/>
            <person name="Ruiz A."/>
            <person name="Russo S."/>
            <person name="Salzberg S.L."/>
            <person name="Sanchez-Gracia A."/>
            <person name="Saranga D.J."/>
            <person name="Sato H."/>
            <person name="Schaeffer S.W."/>
            <person name="Schatz M.C."/>
            <person name="Schlenke T."/>
            <person name="Schwartz R."/>
            <person name="Segarra C."/>
            <person name="Singh R.S."/>
            <person name="Sirot L."/>
            <person name="Sirota M."/>
            <person name="Sisneros N.B."/>
            <person name="Smith C.D."/>
            <person name="Smith T.F."/>
            <person name="Spieth J."/>
            <person name="Stage D.E."/>
            <person name="Stark A."/>
            <person name="Stephan W."/>
            <person name="Strausberg R.L."/>
            <person name="Strempel S."/>
            <person name="Sturgill D."/>
            <person name="Sutton G."/>
            <person name="Sutton G.G."/>
            <person name="Tao W."/>
            <person name="Teichmann S."/>
            <person name="Tobari Y.N."/>
            <person name="Tomimura Y."/>
            <person name="Tsolas J.M."/>
            <person name="Valente V.L."/>
            <person name="Venter E."/>
            <person name="Venter J.C."/>
            <person name="Vicario S."/>
            <person name="Vieira F.G."/>
            <person name="Vilella A.J."/>
            <person name="Villasante A."/>
            <person name="Walenz B."/>
            <person name="Wang J."/>
            <person name="Wasserman M."/>
            <person name="Watts T."/>
            <person name="Wilson D."/>
            <person name="Wilson R.K."/>
            <person name="Wing R.A."/>
            <person name="Wolfner M.F."/>
            <person name="Wong A."/>
            <person name="Wong G.K."/>
            <person name="Wu C.I."/>
            <person name="Wu G."/>
            <person name="Yamamoto D."/>
            <person name="Yang H.P."/>
            <person name="Yang S.P."/>
            <person name="Yorke J.A."/>
            <person name="Yoshida K."/>
            <person name="Zdobnov E."/>
            <person name="Zhang P."/>
            <person name="Zhang Y."/>
            <person name="Zimin A.V."/>
            <person name="Baldwin J."/>
            <person name="Abdouelleil A."/>
            <person name="Abdulkadir J."/>
            <person name="Abebe A."/>
            <person name="Abera B."/>
            <person name="Abreu J."/>
            <person name="Acer S.C."/>
            <person name="Aftuck L."/>
            <person name="Alexander A."/>
            <person name="An P."/>
            <person name="Anderson E."/>
            <person name="Anderson S."/>
            <person name="Arachi H."/>
            <person name="Azer M."/>
            <person name="Bachantsang P."/>
            <person name="Barry A."/>
            <person name="Bayul T."/>
            <person name="Berlin A."/>
            <person name="Bessette D."/>
            <person name="Bloom T."/>
            <person name="Blye J."/>
            <person name="Boguslavskiy L."/>
            <person name="Bonnet C."/>
            <person name="Boukhgalter B."/>
            <person name="Bourzgui I."/>
            <person name="Brown A."/>
            <person name="Cahill P."/>
            <person name="Channer S."/>
            <person name="Cheshatsang Y."/>
            <person name="Chuda L."/>
            <person name="Citroen M."/>
            <person name="Collymore A."/>
            <person name="Cooke P."/>
            <person name="Costello M."/>
            <person name="D'Aco K."/>
            <person name="Daza R."/>
            <person name="De Haan G."/>
            <person name="DeGray S."/>
            <person name="DeMaso C."/>
            <person name="Dhargay N."/>
            <person name="Dooley K."/>
            <person name="Dooley E."/>
            <person name="Doricent M."/>
            <person name="Dorje P."/>
            <person name="Dorjee K."/>
            <person name="Dupes A."/>
            <person name="Elong R."/>
            <person name="Falk J."/>
            <person name="Farina A."/>
            <person name="Faro S."/>
            <person name="Ferguson D."/>
            <person name="Fisher S."/>
            <person name="Foley C.D."/>
            <person name="Franke A."/>
            <person name="Friedrich D."/>
            <person name="Gadbois L."/>
            <person name="Gearin G."/>
            <person name="Gearin C.R."/>
            <person name="Giannoukos G."/>
            <person name="Goode T."/>
            <person name="Graham J."/>
            <person name="Grandbois E."/>
            <person name="Grewal S."/>
            <person name="Gyaltsen K."/>
            <person name="Hafez N."/>
            <person name="Hagos B."/>
            <person name="Hall J."/>
            <person name="Henson C."/>
            <person name="Hollinger A."/>
            <person name="Honan T."/>
            <person name="Huard M.D."/>
            <person name="Hughes L."/>
            <person name="Hurhula B."/>
            <person name="Husby M.E."/>
            <person name="Kamat A."/>
            <person name="Kanga B."/>
            <person name="Kashin S."/>
            <person name="Khazanovich D."/>
            <person name="Kisner P."/>
            <person name="Lance K."/>
            <person name="Lara M."/>
            <person name="Lee W."/>
            <person name="Lennon N."/>
            <person name="Letendre F."/>
            <person name="LeVine R."/>
            <person name="Lipovsky A."/>
            <person name="Liu X."/>
            <person name="Liu J."/>
            <person name="Liu S."/>
            <person name="Lokyitsang T."/>
            <person name="Lokyitsang Y."/>
            <person name="Lubonja R."/>
            <person name="Lui A."/>
            <person name="MacDonald P."/>
            <person name="Magnisalis V."/>
            <person name="Maru K."/>
            <person name="Matthews C."/>
            <person name="McCusker W."/>
            <person name="McDonough S."/>
            <person name="Mehta T."/>
            <person name="Meldrim J."/>
            <person name="Meneus L."/>
            <person name="Mihai O."/>
            <person name="Mihalev A."/>
            <person name="Mihova T."/>
            <person name="Mittelman R."/>
            <person name="Mlenga V."/>
            <person name="Montmayeur A."/>
            <person name="Mulrain L."/>
            <person name="Navidi A."/>
            <person name="Naylor J."/>
            <person name="Negash T."/>
            <person name="Nguyen T."/>
            <person name="Nguyen N."/>
            <person name="Nicol R."/>
            <person name="Norbu C."/>
            <person name="Norbu N."/>
            <person name="Novod N."/>
            <person name="O'Neill B."/>
            <person name="Osman S."/>
            <person name="Markiewicz E."/>
            <person name="Oyono O.L."/>
            <person name="Patti C."/>
            <person name="Phunkhang P."/>
            <person name="Pierre F."/>
            <person name="Priest M."/>
            <person name="Raghuraman S."/>
            <person name="Rege F."/>
            <person name="Reyes R."/>
            <person name="Rise C."/>
            <person name="Rogov P."/>
            <person name="Ross K."/>
            <person name="Ryan E."/>
            <person name="Settipalli S."/>
            <person name="Shea T."/>
            <person name="Sherpa N."/>
            <person name="Shi L."/>
            <person name="Shih D."/>
            <person name="Sparrow T."/>
            <person name="Spaulding J."/>
            <person name="Stalker J."/>
            <person name="Stange-Thomann N."/>
            <person name="Stavropoulos S."/>
            <person name="Stone C."/>
            <person name="Strader C."/>
            <person name="Tesfaye S."/>
            <person name="Thomson T."/>
            <person name="Thoulutsang Y."/>
            <person name="Thoulutsang D."/>
            <person name="Topham K."/>
            <person name="Topping I."/>
            <person name="Tsamla T."/>
            <person name="Vassiliev H."/>
            <person name="Vo A."/>
            <person name="Wangchuk T."/>
            <person name="Wangdi T."/>
            <person name="Weiand M."/>
            <person name="Wilkinson J."/>
            <person name="Wilson A."/>
            <person name="Yadav S."/>
            <person name="Young G."/>
            <person name="Yu Q."/>
            <person name="Zembek L."/>
            <person name="Zhong D."/>
            <person name="Zimmer A."/>
            <person name="Zwirko Z."/>
            <person name="Jaffe D.B."/>
            <person name="Alvarez P."/>
            <person name="Brockman W."/>
            <person name="Butler J."/>
            <person name="Chin C."/>
            <person name="Gnerre S."/>
            <person name="Grabherr M."/>
            <person name="Kleber M."/>
            <person name="Mauceli E."/>
            <person name="MacCallum I."/>
        </authorList>
    </citation>
    <scope>NUCLEOTIDE SEQUENCE [LARGE SCALE GENOMIC DNA]</scope>
    <source>
        <strain evidence="11">TSC#15010-1051.87</strain>
        <strain evidence="12">Tucson 15010-1051.87</strain>
    </source>
</reference>
<dbReference type="PANTHER" id="PTHR11848:SF119">
    <property type="entry name" value="TGF-BETA FAMILY PROFILE DOMAIN-CONTAINING PROTEIN"/>
    <property type="match status" value="1"/>
</dbReference>
<evidence type="ECO:0000313" key="12">
    <source>
        <dbReference type="Proteomes" id="UP000008792"/>
    </source>
</evidence>
<feature type="domain" description="TGF-beta family profile" evidence="9">
    <location>
        <begin position="639"/>
        <end position="754"/>
    </location>
</feature>
<dbReference type="Gene3D" id="2.60.120.970">
    <property type="match status" value="1"/>
</dbReference>
<dbReference type="eggNOG" id="KOG3900">
    <property type="taxonomic scope" value="Eukaryota"/>
</dbReference>
<dbReference type="EMBL" id="CH940665">
    <property type="protein sequence ID" value="EDW71121.2"/>
    <property type="molecule type" value="Genomic_DNA"/>
</dbReference>
<dbReference type="InterPro" id="IPR029034">
    <property type="entry name" value="Cystine-knot_cytokine"/>
</dbReference>
<keyword evidence="12" id="KW-1185">Reference proteome</keyword>
<reference evidence="11" key="2">
    <citation type="journal article" date="2008" name="Bioinformatics">
        <title>Assembly reconciliation.</title>
        <authorList>
            <person name="Zimin A.V."/>
            <person name="Smith D.R."/>
            <person name="Sutton G."/>
            <person name="Yorke J.A."/>
        </authorList>
    </citation>
    <scope>NUCLEOTIDE SEQUENCE</scope>
    <source>
        <strain evidence="11">TSC#15010-1051.87</strain>
    </source>
</reference>
<dbReference type="AlphaFoldDB" id="B4MF20"/>
<evidence type="ECO:0000313" key="10">
    <source>
        <dbReference type="EMBL" id="ACY70488.1"/>
    </source>
</evidence>